<sequence length="169" mass="18971">MLVSYMTLSLQDGDVEVRTGATNPANVLAGTPPCSLTVILREPEVVELRMRFFSMDFVGDQLLPTAHHDESELVGAWLRVMTVALQAADNLDELPLSPGELVEDWWFRAAEGTYWSRKSHQEAITALRSQKTNPGDSLIIIRGERDEVEHLLAAVNRDGREEVFERPLE</sequence>
<gene>
    <name evidence="1" type="ORF">DFR29_10216</name>
</gene>
<dbReference type="Proteomes" id="UP000295293">
    <property type="component" value="Unassembled WGS sequence"/>
</dbReference>
<protein>
    <submittedName>
        <fullName evidence="1">Uncharacterized protein</fullName>
    </submittedName>
</protein>
<evidence type="ECO:0000313" key="1">
    <source>
        <dbReference type="EMBL" id="TDR47357.1"/>
    </source>
</evidence>
<keyword evidence="2" id="KW-1185">Reference proteome</keyword>
<dbReference type="RefSeq" id="WP_133817091.1">
    <property type="nucleotide sequence ID" value="NZ_SNZH01000002.1"/>
</dbReference>
<proteinExistence type="predicted"/>
<evidence type="ECO:0000313" key="2">
    <source>
        <dbReference type="Proteomes" id="UP000295293"/>
    </source>
</evidence>
<reference evidence="1 2" key="1">
    <citation type="submission" date="2019-03" db="EMBL/GenBank/DDBJ databases">
        <title>Genomic Encyclopedia of Type Strains, Phase IV (KMG-IV): sequencing the most valuable type-strain genomes for metagenomic binning, comparative biology and taxonomic classification.</title>
        <authorList>
            <person name="Goeker M."/>
        </authorList>
    </citation>
    <scope>NUCLEOTIDE SEQUENCE [LARGE SCALE GENOMIC DNA]</scope>
    <source>
        <strain evidence="1 2">DSM 21667</strain>
    </source>
</reference>
<comment type="caution">
    <text evidence="1">The sequence shown here is derived from an EMBL/GenBank/DDBJ whole genome shotgun (WGS) entry which is preliminary data.</text>
</comment>
<dbReference type="AlphaFoldDB" id="A0A4R6Z6H9"/>
<name>A0A4R6Z6H9_9GAMM</name>
<organism evidence="1 2">
    <name type="scientific">Tahibacter aquaticus</name>
    <dbReference type="NCBI Taxonomy" id="520092"/>
    <lineage>
        <taxon>Bacteria</taxon>
        <taxon>Pseudomonadati</taxon>
        <taxon>Pseudomonadota</taxon>
        <taxon>Gammaproteobacteria</taxon>
        <taxon>Lysobacterales</taxon>
        <taxon>Rhodanobacteraceae</taxon>
        <taxon>Tahibacter</taxon>
    </lineage>
</organism>
<accession>A0A4R6Z6H9</accession>
<dbReference type="EMBL" id="SNZH01000002">
    <property type="protein sequence ID" value="TDR47357.1"/>
    <property type="molecule type" value="Genomic_DNA"/>
</dbReference>